<dbReference type="EC" id="3.1.1.-" evidence="3"/>
<dbReference type="SUPFAM" id="SSF53474">
    <property type="entry name" value="alpha/beta-Hydrolases"/>
    <property type="match status" value="1"/>
</dbReference>
<dbReference type="PROSITE" id="PS00122">
    <property type="entry name" value="CARBOXYLESTERASE_B_1"/>
    <property type="match status" value="1"/>
</dbReference>
<dbReference type="Gene3D" id="3.40.50.1820">
    <property type="entry name" value="alpha/beta hydrolase"/>
    <property type="match status" value="1"/>
</dbReference>
<dbReference type="InterPro" id="IPR019819">
    <property type="entry name" value="Carboxylesterase_B_CS"/>
</dbReference>
<dbReference type="VEuPathDB" id="TriTrypDB:BSAL_36860"/>
<dbReference type="PANTHER" id="PTHR11559">
    <property type="entry name" value="CARBOXYLESTERASE"/>
    <property type="match status" value="1"/>
</dbReference>
<comment type="similarity">
    <text evidence="1 3">Belongs to the type-B carboxylesterase/lipase family.</text>
</comment>
<dbReference type="InterPro" id="IPR019826">
    <property type="entry name" value="Carboxylesterase_B_AS"/>
</dbReference>
<dbReference type="OMA" id="NTTSVMI"/>
<dbReference type="GO" id="GO:0016787">
    <property type="term" value="F:hydrolase activity"/>
    <property type="evidence" value="ECO:0007669"/>
    <property type="project" value="UniProtKB-KW"/>
</dbReference>
<dbReference type="AlphaFoldDB" id="A0A0S4JTC0"/>
<evidence type="ECO:0000313" key="5">
    <source>
        <dbReference type="EMBL" id="CUG92354.1"/>
    </source>
</evidence>
<protein>
    <recommendedName>
        <fullName evidence="3">Carboxylic ester hydrolase</fullName>
        <ecNumber evidence="3">3.1.1.-</ecNumber>
    </recommendedName>
</protein>
<evidence type="ECO:0000256" key="3">
    <source>
        <dbReference type="RuleBase" id="RU361235"/>
    </source>
</evidence>
<accession>A0A0S4JTC0</accession>
<feature type="domain" description="Carboxylesterase type B" evidence="4">
    <location>
        <begin position="105"/>
        <end position="343"/>
    </location>
</feature>
<keyword evidence="3" id="KW-0732">Signal</keyword>
<keyword evidence="2 3" id="KW-0378">Hydrolase</keyword>
<feature type="chain" id="PRO_5006520292" description="Carboxylic ester hydrolase" evidence="3">
    <location>
        <begin position="21"/>
        <end position="371"/>
    </location>
</feature>
<dbReference type="InterPro" id="IPR029058">
    <property type="entry name" value="AB_hydrolase_fold"/>
</dbReference>
<evidence type="ECO:0000313" key="6">
    <source>
        <dbReference type="Proteomes" id="UP000051952"/>
    </source>
</evidence>
<evidence type="ECO:0000256" key="1">
    <source>
        <dbReference type="ARBA" id="ARBA00005964"/>
    </source>
</evidence>
<organism evidence="5 6">
    <name type="scientific">Bodo saltans</name>
    <name type="common">Flagellated protozoan</name>
    <dbReference type="NCBI Taxonomy" id="75058"/>
    <lineage>
        <taxon>Eukaryota</taxon>
        <taxon>Discoba</taxon>
        <taxon>Euglenozoa</taxon>
        <taxon>Kinetoplastea</taxon>
        <taxon>Metakinetoplastina</taxon>
        <taxon>Eubodonida</taxon>
        <taxon>Bodonidae</taxon>
        <taxon>Bodo</taxon>
    </lineage>
</organism>
<dbReference type="OrthoDB" id="408631at2759"/>
<feature type="signal peptide" evidence="3">
    <location>
        <begin position="1"/>
        <end position="20"/>
    </location>
</feature>
<dbReference type="Proteomes" id="UP000051952">
    <property type="component" value="Unassembled WGS sequence"/>
</dbReference>
<name>A0A0S4JTC0_BODSA</name>
<dbReference type="InterPro" id="IPR050309">
    <property type="entry name" value="Type-B_Carboxylest/Lipase"/>
</dbReference>
<dbReference type="Pfam" id="PF00135">
    <property type="entry name" value="COesterase"/>
    <property type="match status" value="1"/>
</dbReference>
<keyword evidence="6" id="KW-1185">Reference proteome</keyword>
<evidence type="ECO:0000259" key="4">
    <source>
        <dbReference type="Pfam" id="PF00135"/>
    </source>
</evidence>
<dbReference type="InterPro" id="IPR002018">
    <property type="entry name" value="CarbesteraseB"/>
</dbReference>
<reference evidence="6" key="1">
    <citation type="submission" date="2015-09" db="EMBL/GenBank/DDBJ databases">
        <authorList>
            <consortium name="Pathogen Informatics"/>
        </authorList>
    </citation>
    <scope>NUCLEOTIDE SEQUENCE [LARGE SCALE GENOMIC DNA]</scope>
    <source>
        <strain evidence="6">Lake Konstanz</strain>
    </source>
</reference>
<sequence length="371" mass="38577">MIRNITIAVAALLLSAAVATQPSTSPSSSNPEVLLESCSVKVVGTWSHLLSPSPNSSTTTRVRQFKGIPYASAPKGPLRFSPTVDQQCPVASSSSSTLLGHAEAKKAKKAITTFNATEFGNICIQPGDGPDGVMGDEDCLTLNIYVPEALELTATAPVLVYIHGGSLTGGSGIWEDLRFLAAFASGSDDVVSAQTSAVVVTINYRLGVLGFLAASSMCTGSALQAGQCGNFGIQDQVSALRWVRKYISYFGGDRDRVNLMGQSSGGTSIFALMGTPSAQGLFRSGVSLSGSPNITMGLTQKVAQDASIVASLNCTSEVDQLACLRALDAHVVQAAMPNSWNTPALFTNWMLNNASFGGEDYAGLAFVDGVT</sequence>
<feature type="non-terminal residue" evidence="5">
    <location>
        <position position="371"/>
    </location>
</feature>
<proteinExistence type="inferred from homology"/>
<evidence type="ECO:0000256" key="2">
    <source>
        <dbReference type="ARBA" id="ARBA00022801"/>
    </source>
</evidence>
<dbReference type="PROSITE" id="PS00941">
    <property type="entry name" value="CARBOXYLESTERASE_B_2"/>
    <property type="match status" value="1"/>
</dbReference>
<dbReference type="EMBL" id="CYKH01002034">
    <property type="protein sequence ID" value="CUG92354.1"/>
    <property type="molecule type" value="Genomic_DNA"/>
</dbReference>
<gene>
    <name evidence="5" type="ORF">BSAL_36860</name>
</gene>